<evidence type="ECO:0008006" key="3">
    <source>
        <dbReference type="Google" id="ProtNLM"/>
    </source>
</evidence>
<evidence type="ECO:0000313" key="2">
    <source>
        <dbReference type="Proteomes" id="UP000033187"/>
    </source>
</evidence>
<dbReference type="InterPro" id="IPR021333">
    <property type="entry name" value="DUF2946"/>
</dbReference>
<dbReference type="EMBL" id="LN829119">
    <property type="protein sequence ID" value="CPR20516.1"/>
    <property type="molecule type" value="Genomic_DNA"/>
</dbReference>
<organism evidence="1 2">
    <name type="scientific">Candidatus Filomicrobium marinum</name>
    <dbReference type="NCBI Taxonomy" id="1608628"/>
    <lineage>
        <taxon>Bacteria</taxon>
        <taxon>Pseudomonadati</taxon>
        <taxon>Pseudomonadota</taxon>
        <taxon>Alphaproteobacteria</taxon>
        <taxon>Hyphomicrobiales</taxon>
        <taxon>Hyphomicrobiaceae</taxon>
        <taxon>Filomicrobium</taxon>
    </lineage>
</organism>
<name>A0A0D6JGS8_9HYPH</name>
<proteinExistence type="predicted"/>
<dbReference type="KEGG" id="fil:BN1229_v1_3279"/>
<dbReference type="Proteomes" id="UP000033187">
    <property type="component" value="Chromosome 1"/>
</dbReference>
<dbReference type="KEGG" id="fiy:BN1229_v1_2642"/>
<evidence type="ECO:0000313" key="1">
    <source>
        <dbReference type="EMBL" id="CPR20516.1"/>
    </source>
</evidence>
<gene>
    <name evidence="1" type="ORF">YBN1229_v1_2642</name>
</gene>
<sequence>MQRWKFLPDCQSQVPLLSLLALGGPSVRRRTTVNVILLLVLAVRSLLPAGFMLEASNASAGSFEIVICTSTGAKLLTVDADGKPSKTEPQHDGKGLCPFAASGAAALVSAEPQSLVHEAEYAAVTYTTAVALFAVRPKPGAASARGPPSSALI</sequence>
<dbReference type="AlphaFoldDB" id="A0A0D6JGS8"/>
<keyword evidence="2" id="KW-1185">Reference proteome</keyword>
<protein>
    <recommendedName>
        <fullName evidence="3">DUF2946 domain-containing protein</fullName>
    </recommendedName>
</protein>
<dbReference type="Pfam" id="PF11162">
    <property type="entry name" value="DUF2946"/>
    <property type="match status" value="1"/>
</dbReference>
<reference evidence="2" key="1">
    <citation type="submission" date="2015-02" db="EMBL/GenBank/DDBJ databases">
        <authorList>
            <person name="Chooi Y.-H."/>
        </authorList>
    </citation>
    <scope>NUCLEOTIDE SEQUENCE [LARGE SCALE GENOMIC DNA]</scope>
    <source>
        <strain evidence="2">strain Y</strain>
    </source>
</reference>
<accession>A0A0D6JGS8</accession>